<comment type="caution">
    <text evidence="1">The sequence shown here is derived from an EMBL/GenBank/DDBJ whole genome shotgun (WGS) entry which is preliminary data.</text>
</comment>
<sequence>MTEKKIKTRRGIVLYENNPFMMDISTKTRRIINRRGDMMLISGEGEIQANIAGFWEAEQVDSTKFVKLFVKGVKALKELTGAGTKVFEVLYLRVQENIGKDQVYMSFGTVDQALTPMSEATYTRGMRELTEKGFIAATPAQGLYWLNPSFIWNGDRLAFVKEYYKISKKTPKQLNFNEEQQELF</sequence>
<evidence type="ECO:0008006" key="3">
    <source>
        <dbReference type="Google" id="ProtNLM"/>
    </source>
</evidence>
<reference evidence="2" key="1">
    <citation type="journal article" date="2019" name="Int. J. Syst. Evol. Microbiol.">
        <title>The Global Catalogue of Microorganisms (GCM) 10K type strain sequencing project: providing services to taxonomists for standard genome sequencing and annotation.</title>
        <authorList>
            <consortium name="The Broad Institute Genomics Platform"/>
            <consortium name="The Broad Institute Genome Sequencing Center for Infectious Disease"/>
            <person name="Wu L."/>
            <person name="Ma J."/>
        </authorList>
    </citation>
    <scope>NUCLEOTIDE SEQUENCE [LARGE SCALE GENOMIC DNA]</scope>
    <source>
        <strain evidence="2">JCM 17712</strain>
    </source>
</reference>
<gene>
    <name evidence="1" type="ORF">GCM10023261_17100</name>
</gene>
<keyword evidence="2" id="KW-1185">Reference proteome</keyword>
<evidence type="ECO:0000313" key="2">
    <source>
        <dbReference type="Proteomes" id="UP001500864"/>
    </source>
</evidence>
<protein>
    <recommendedName>
        <fullName evidence="3">Plasmid replication protein RepL domain-containing protein</fullName>
    </recommendedName>
</protein>
<evidence type="ECO:0000313" key="1">
    <source>
        <dbReference type="EMBL" id="GAA5112634.1"/>
    </source>
</evidence>
<dbReference type="Proteomes" id="UP001500864">
    <property type="component" value="Unassembled WGS sequence"/>
</dbReference>
<proteinExistence type="predicted"/>
<dbReference type="RefSeq" id="WP_345117566.1">
    <property type="nucleotide sequence ID" value="NZ_BAABIZ010000065.1"/>
</dbReference>
<dbReference type="EMBL" id="BAABIZ010000065">
    <property type="protein sequence ID" value="GAA5112634.1"/>
    <property type="molecule type" value="Genomic_DNA"/>
</dbReference>
<name>A0ABP9NDM8_9HYPH</name>
<accession>A0ABP9NDM8</accession>
<organism evidence="1 2">
    <name type="scientific">Bartonella jaculi</name>
    <dbReference type="NCBI Taxonomy" id="686226"/>
    <lineage>
        <taxon>Bacteria</taxon>
        <taxon>Pseudomonadati</taxon>
        <taxon>Pseudomonadota</taxon>
        <taxon>Alphaproteobacteria</taxon>
        <taxon>Hyphomicrobiales</taxon>
        <taxon>Bartonellaceae</taxon>
        <taxon>Bartonella</taxon>
    </lineage>
</organism>